<feature type="binding site" evidence="12">
    <location>
        <position position="110"/>
    </location>
    <ligand>
        <name>Zn(2+)</name>
        <dbReference type="ChEBI" id="CHEBI:29105"/>
        <note>catalytic</note>
    </ligand>
</feature>
<name>A0AAN8PZ04_POLSC</name>
<evidence type="ECO:0000256" key="9">
    <source>
        <dbReference type="ARBA" id="ARBA00049558"/>
    </source>
</evidence>
<dbReference type="PANTHER" id="PTHR11644">
    <property type="entry name" value="CYTIDINE DEAMINASE"/>
    <property type="match status" value="1"/>
</dbReference>
<comment type="catalytic activity">
    <reaction evidence="13">
        <text>2'-deoxycytidine + H2O + H(+) = 2'-deoxyuridine + NH4(+)</text>
        <dbReference type="Rhea" id="RHEA:13433"/>
        <dbReference type="ChEBI" id="CHEBI:15377"/>
        <dbReference type="ChEBI" id="CHEBI:15378"/>
        <dbReference type="ChEBI" id="CHEBI:15698"/>
        <dbReference type="ChEBI" id="CHEBI:16450"/>
        <dbReference type="ChEBI" id="CHEBI:28938"/>
        <dbReference type="EC" id="3.5.4.5"/>
    </reaction>
</comment>
<dbReference type="GO" id="GO:0055086">
    <property type="term" value="P:nucleobase-containing small molecule metabolic process"/>
    <property type="evidence" value="ECO:0007669"/>
    <property type="project" value="UniProtKB-ARBA"/>
</dbReference>
<dbReference type="SUPFAM" id="SSF53927">
    <property type="entry name" value="Cytidine deaminase-like"/>
    <property type="match status" value="1"/>
</dbReference>
<comment type="similarity">
    <text evidence="3 13">Belongs to the cytidine and deoxycytidylate deaminase family.</text>
</comment>
<dbReference type="GO" id="GO:0008270">
    <property type="term" value="F:zinc ion binding"/>
    <property type="evidence" value="ECO:0007669"/>
    <property type="project" value="UniProtKB-UniRule"/>
</dbReference>
<evidence type="ECO:0000256" key="6">
    <source>
        <dbReference type="ARBA" id="ARBA00022801"/>
    </source>
</evidence>
<evidence type="ECO:0000256" key="4">
    <source>
        <dbReference type="ARBA" id="ARBA00012783"/>
    </source>
</evidence>
<evidence type="ECO:0000256" key="12">
    <source>
        <dbReference type="PIRSR" id="PIRSR606262-3"/>
    </source>
</evidence>
<dbReference type="InterPro" id="IPR050202">
    <property type="entry name" value="Cyt/Deoxycyt_deaminase"/>
</dbReference>
<evidence type="ECO:0000256" key="7">
    <source>
        <dbReference type="ARBA" id="ARBA00022833"/>
    </source>
</evidence>
<dbReference type="AlphaFoldDB" id="A0AAN8PZ04"/>
<feature type="domain" description="CMP/dCMP-type deaminase" evidence="14">
    <location>
        <begin position="21"/>
        <end position="149"/>
    </location>
</feature>
<evidence type="ECO:0000256" key="3">
    <source>
        <dbReference type="ARBA" id="ARBA00006576"/>
    </source>
</evidence>
<evidence type="ECO:0000256" key="8">
    <source>
        <dbReference type="ARBA" id="ARBA00032005"/>
    </source>
</evidence>
<evidence type="ECO:0000256" key="13">
    <source>
        <dbReference type="RuleBase" id="RU364006"/>
    </source>
</evidence>
<feature type="binding site" evidence="12">
    <location>
        <position position="73"/>
    </location>
    <ligand>
        <name>Zn(2+)</name>
        <dbReference type="ChEBI" id="CHEBI:29105"/>
        <note>catalytic</note>
    </ligand>
</feature>
<evidence type="ECO:0000256" key="10">
    <source>
        <dbReference type="PIRSR" id="PIRSR606262-1"/>
    </source>
</evidence>
<dbReference type="InterPro" id="IPR016193">
    <property type="entry name" value="Cytidine_deaminase-like"/>
</dbReference>
<feature type="active site" description="Proton donor" evidence="10">
    <location>
        <position position="75"/>
    </location>
</feature>
<protein>
    <recommendedName>
        <fullName evidence="4 13">Cytidine deaminase</fullName>
        <ecNumber evidence="4 13">3.5.4.5</ecNumber>
    </recommendedName>
    <alternativeName>
        <fullName evidence="8 13">Cytidine aminohydrolase</fullName>
    </alternativeName>
</protein>
<feature type="binding site" evidence="11">
    <location>
        <begin position="62"/>
        <end position="68"/>
    </location>
    <ligand>
        <name>substrate</name>
    </ligand>
</feature>
<dbReference type="EC" id="3.5.4.5" evidence="4 13"/>
<evidence type="ECO:0000256" key="11">
    <source>
        <dbReference type="PIRSR" id="PIRSR606262-2"/>
    </source>
</evidence>
<dbReference type="InterPro" id="IPR016192">
    <property type="entry name" value="APOBEC/CMP_deaminase_Zn-bd"/>
</dbReference>
<evidence type="ECO:0000313" key="16">
    <source>
        <dbReference type="EMBL" id="KAK6628143.1"/>
    </source>
</evidence>
<dbReference type="GO" id="GO:0072527">
    <property type="term" value="P:pyrimidine-containing compound metabolic process"/>
    <property type="evidence" value="ECO:0007669"/>
    <property type="project" value="UniProtKB-ARBA"/>
</dbReference>
<comment type="function">
    <text evidence="2 13">This enzyme scavenges exogenous and endogenous cytidine and 2'-deoxycytidine for UMP synthesis.</text>
</comment>
<dbReference type="Pfam" id="PF00383">
    <property type="entry name" value="dCMP_cyt_deam_1"/>
    <property type="match status" value="1"/>
</dbReference>
<keyword evidence="5 12" id="KW-0479">Metal-binding</keyword>
<proteinExistence type="inferred from homology"/>
<evidence type="ECO:0000256" key="1">
    <source>
        <dbReference type="ARBA" id="ARBA00001947"/>
    </source>
</evidence>
<comment type="cofactor">
    <cofactor evidence="1 12 13">
        <name>Zn(2+)</name>
        <dbReference type="ChEBI" id="CHEBI:29105"/>
    </cofactor>
</comment>
<dbReference type="Proteomes" id="UP001372834">
    <property type="component" value="Unassembled WGS sequence"/>
</dbReference>
<evidence type="ECO:0000313" key="17">
    <source>
        <dbReference type="Proteomes" id="UP001359485"/>
    </source>
</evidence>
<dbReference type="Proteomes" id="UP001359485">
    <property type="component" value="Unassembled WGS sequence"/>
</dbReference>
<evidence type="ECO:0000313" key="18">
    <source>
        <dbReference type="Proteomes" id="UP001372834"/>
    </source>
</evidence>
<dbReference type="EMBL" id="JAWJWE010000036">
    <property type="protein sequence ID" value="KAK6628143.1"/>
    <property type="molecule type" value="Genomic_DNA"/>
</dbReference>
<dbReference type="NCBIfam" id="NF004064">
    <property type="entry name" value="PRK05578.1"/>
    <property type="match status" value="1"/>
</dbReference>
<dbReference type="GO" id="GO:0005829">
    <property type="term" value="C:cytosol"/>
    <property type="evidence" value="ECO:0007669"/>
    <property type="project" value="TreeGrafter"/>
</dbReference>
<dbReference type="PROSITE" id="PS51747">
    <property type="entry name" value="CYT_DCMP_DEAMINASES_2"/>
    <property type="match status" value="1"/>
</dbReference>
<organism evidence="16 18">
    <name type="scientific">Polyplax serrata</name>
    <name type="common">Common mouse louse</name>
    <dbReference type="NCBI Taxonomy" id="468196"/>
    <lineage>
        <taxon>Eukaryota</taxon>
        <taxon>Metazoa</taxon>
        <taxon>Ecdysozoa</taxon>
        <taxon>Arthropoda</taxon>
        <taxon>Hexapoda</taxon>
        <taxon>Insecta</taxon>
        <taxon>Pterygota</taxon>
        <taxon>Neoptera</taxon>
        <taxon>Paraneoptera</taxon>
        <taxon>Psocodea</taxon>
        <taxon>Troctomorpha</taxon>
        <taxon>Phthiraptera</taxon>
        <taxon>Anoplura</taxon>
        <taxon>Polyplacidae</taxon>
        <taxon>Polyplax</taxon>
    </lineage>
</organism>
<evidence type="ECO:0000256" key="5">
    <source>
        <dbReference type="ARBA" id="ARBA00022723"/>
    </source>
</evidence>
<dbReference type="CDD" id="cd01283">
    <property type="entry name" value="cytidine_deaminase"/>
    <property type="match status" value="1"/>
</dbReference>
<keyword evidence="17" id="KW-1185">Reference proteome</keyword>
<comment type="caution">
    <text evidence="16">The sequence shown here is derived from an EMBL/GenBank/DDBJ whole genome shotgun (WGS) entry which is preliminary data.</text>
</comment>
<feature type="binding site" evidence="12">
    <location>
        <position position="107"/>
    </location>
    <ligand>
        <name>Zn(2+)</name>
        <dbReference type="ChEBI" id="CHEBI:29105"/>
        <note>catalytic</note>
    </ligand>
</feature>
<accession>A0AAN8PZ04</accession>
<sequence length="150" mass="16233">MDHPTPVPFVGNLIPFEQASANIQKLIRLSSEARTHAYTPYSKFPVGAALLCKDGEIFQGCNVENSSYGLSICAEQTAVVKAISSGNANIAAIAVVAESNSFITTPCGKCRQFLNEFGPHIDVYCAKTDLKEVLITNISCLLPYGFQMIR</sequence>
<evidence type="ECO:0000256" key="2">
    <source>
        <dbReference type="ARBA" id="ARBA00003949"/>
    </source>
</evidence>
<reference evidence="16 18" key="1">
    <citation type="submission" date="2023-10" db="EMBL/GenBank/DDBJ databases">
        <title>Genomes of two closely related lineages of the louse Polyplax serrata with different host specificities.</title>
        <authorList>
            <person name="Martinu J."/>
            <person name="Tarabai H."/>
            <person name="Stefka J."/>
            <person name="Hypsa V."/>
        </authorList>
    </citation>
    <scope>NUCLEOTIDE SEQUENCE [LARGE SCALE GENOMIC DNA]</scope>
    <source>
        <strain evidence="15">98ZLc_SE</strain>
        <strain evidence="16">HR10_N</strain>
    </source>
</reference>
<comment type="catalytic activity">
    <reaction evidence="9 13">
        <text>cytidine + H2O + H(+) = uridine + NH4(+)</text>
        <dbReference type="Rhea" id="RHEA:16069"/>
        <dbReference type="ChEBI" id="CHEBI:15377"/>
        <dbReference type="ChEBI" id="CHEBI:15378"/>
        <dbReference type="ChEBI" id="CHEBI:16704"/>
        <dbReference type="ChEBI" id="CHEBI:17562"/>
        <dbReference type="ChEBI" id="CHEBI:28938"/>
        <dbReference type="EC" id="3.5.4.5"/>
    </reaction>
</comment>
<dbReference type="GO" id="GO:0042802">
    <property type="term" value="F:identical protein binding"/>
    <property type="evidence" value="ECO:0007669"/>
    <property type="project" value="UniProtKB-ARBA"/>
</dbReference>
<dbReference type="InterPro" id="IPR006262">
    <property type="entry name" value="Cyt_deam_tetra"/>
</dbReference>
<dbReference type="GO" id="GO:0004126">
    <property type="term" value="F:cytidine deaminase activity"/>
    <property type="evidence" value="ECO:0007669"/>
    <property type="project" value="UniProtKB-UniRule"/>
</dbReference>
<keyword evidence="6 13" id="KW-0378">Hydrolase</keyword>
<evidence type="ECO:0000259" key="14">
    <source>
        <dbReference type="PROSITE" id="PS51747"/>
    </source>
</evidence>
<evidence type="ECO:0000313" key="15">
    <source>
        <dbReference type="EMBL" id="KAK6628132.1"/>
    </source>
</evidence>
<dbReference type="InterPro" id="IPR002125">
    <property type="entry name" value="CMP_dCMP_dom"/>
</dbReference>
<keyword evidence="7 12" id="KW-0862">Zinc</keyword>
<dbReference type="EMBL" id="JAWJWF010000045">
    <property type="protein sequence ID" value="KAK6628132.1"/>
    <property type="molecule type" value="Genomic_DNA"/>
</dbReference>
<dbReference type="PANTHER" id="PTHR11644:SF2">
    <property type="entry name" value="CYTIDINE DEAMINASE"/>
    <property type="match status" value="1"/>
</dbReference>
<dbReference type="NCBIfam" id="TIGR01354">
    <property type="entry name" value="cyt_deam_tetra"/>
    <property type="match status" value="1"/>
</dbReference>
<gene>
    <name evidence="16" type="ORF">RUM43_001954</name>
    <name evidence="15" type="ORF">RUM44_010615</name>
</gene>
<dbReference type="Gene3D" id="3.40.140.10">
    <property type="entry name" value="Cytidine Deaminase, domain 2"/>
    <property type="match status" value="1"/>
</dbReference>
<dbReference type="FunFam" id="3.40.140.10:FF:000008">
    <property type="entry name" value="Cytidine deaminase"/>
    <property type="match status" value="1"/>
</dbReference>
<dbReference type="PROSITE" id="PS00903">
    <property type="entry name" value="CYT_DCMP_DEAMINASES_1"/>
    <property type="match status" value="1"/>
</dbReference>